<dbReference type="Pfam" id="PF00583">
    <property type="entry name" value="Acetyltransf_1"/>
    <property type="match status" value="1"/>
</dbReference>
<dbReference type="NCBIfam" id="NF040503">
    <property type="entry name" value="resist_ArsN1a"/>
    <property type="match status" value="1"/>
</dbReference>
<name>A0A839ALC6_9HYPH</name>
<organism evidence="4 5">
    <name type="scientific">Stappia albiluteola</name>
    <dbReference type="NCBI Taxonomy" id="2758565"/>
    <lineage>
        <taxon>Bacteria</taxon>
        <taxon>Pseudomonadati</taxon>
        <taxon>Pseudomonadota</taxon>
        <taxon>Alphaproteobacteria</taxon>
        <taxon>Hyphomicrobiales</taxon>
        <taxon>Stappiaceae</taxon>
        <taxon>Stappia</taxon>
    </lineage>
</organism>
<sequence>MNDHPAPSGLSPRAGRRGDAAAIAEIYNQGIDDRIATFETEHRGAEAIEAWFDARYPLAVVEDAGKVVAYAVAHPYRARQAYAGVREFSVYAARAHRGRGAGRLAVLALIELARADGAWKLLSRIFPENVASRALCARLGFREVGTYERHGRLNGEWRDCVIVEKLLVE</sequence>
<proteinExistence type="predicted"/>
<keyword evidence="5" id="KW-1185">Reference proteome</keyword>
<keyword evidence="2" id="KW-0012">Acyltransferase</keyword>
<dbReference type="EMBL" id="JACFXV010000066">
    <property type="protein sequence ID" value="MBA5779249.1"/>
    <property type="molecule type" value="Genomic_DNA"/>
</dbReference>
<dbReference type="PANTHER" id="PTHR43072:SF23">
    <property type="entry name" value="UPF0039 PROTEIN C11D3.02C"/>
    <property type="match status" value="1"/>
</dbReference>
<keyword evidence="1 4" id="KW-0808">Transferase</keyword>
<dbReference type="PROSITE" id="PS51186">
    <property type="entry name" value="GNAT"/>
    <property type="match status" value="1"/>
</dbReference>
<dbReference type="GO" id="GO:0016747">
    <property type="term" value="F:acyltransferase activity, transferring groups other than amino-acyl groups"/>
    <property type="evidence" value="ECO:0007669"/>
    <property type="project" value="InterPro"/>
</dbReference>
<dbReference type="RefSeq" id="WP_182168070.1">
    <property type="nucleotide sequence ID" value="NZ_JACFXV010000066.1"/>
</dbReference>
<dbReference type="PANTHER" id="PTHR43072">
    <property type="entry name" value="N-ACETYLTRANSFERASE"/>
    <property type="match status" value="1"/>
</dbReference>
<dbReference type="Gene3D" id="3.40.630.30">
    <property type="match status" value="1"/>
</dbReference>
<dbReference type="InterPro" id="IPR016181">
    <property type="entry name" value="Acyl_CoA_acyltransferase"/>
</dbReference>
<evidence type="ECO:0000259" key="3">
    <source>
        <dbReference type="PROSITE" id="PS51186"/>
    </source>
</evidence>
<dbReference type="AlphaFoldDB" id="A0A839ALC6"/>
<dbReference type="InterPro" id="IPR000182">
    <property type="entry name" value="GNAT_dom"/>
</dbReference>
<evidence type="ECO:0000256" key="2">
    <source>
        <dbReference type="ARBA" id="ARBA00023315"/>
    </source>
</evidence>
<protein>
    <submittedName>
        <fullName evidence="4">N-acetyltransferase</fullName>
    </submittedName>
</protein>
<evidence type="ECO:0000313" key="4">
    <source>
        <dbReference type="EMBL" id="MBA5779249.1"/>
    </source>
</evidence>
<comment type="caution">
    <text evidence="4">The sequence shown here is derived from an EMBL/GenBank/DDBJ whole genome shotgun (WGS) entry which is preliminary data.</text>
</comment>
<gene>
    <name evidence="4" type="ORF">H2509_19135</name>
</gene>
<dbReference type="CDD" id="cd04301">
    <property type="entry name" value="NAT_SF"/>
    <property type="match status" value="1"/>
</dbReference>
<evidence type="ECO:0000313" key="5">
    <source>
        <dbReference type="Proteomes" id="UP000541109"/>
    </source>
</evidence>
<dbReference type="Proteomes" id="UP000541109">
    <property type="component" value="Unassembled WGS sequence"/>
</dbReference>
<dbReference type="SUPFAM" id="SSF55729">
    <property type="entry name" value="Acyl-CoA N-acyltransferases (Nat)"/>
    <property type="match status" value="1"/>
</dbReference>
<feature type="domain" description="N-acetyltransferase" evidence="3">
    <location>
        <begin position="10"/>
        <end position="169"/>
    </location>
</feature>
<accession>A0A839ALC6</accession>
<reference evidence="4 5" key="1">
    <citation type="submission" date="2020-07" db="EMBL/GenBank/DDBJ databases">
        <title>Stappia sp., F7233, whole genome shotgun sequencing project.</title>
        <authorList>
            <person name="Jiang S."/>
            <person name="Liu Z.W."/>
            <person name="Du Z.J."/>
        </authorList>
    </citation>
    <scope>NUCLEOTIDE SEQUENCE [LARGE SCALE GENOMIC DNA]</scope>
    <source>
        <strain evidence="4 5">F7233</strain>
    </source>
</reference>
<evidence type="ECO:0000256" key="1">
    <source>
        <dbReference type="ARBA" id="ARBA00022679"/>
    </source>
</evidence>